<dbReference type="Gene3D" id="3.30.429.10">
    <property type="entry name" value="Macrophage Migration Inhibitory Factor"/>
    <property type="match status" value="1"/>
</dbReference>
<evidence type="ECO:0000313" key="3">
    <source>
        <dbReference type="Proteomes" id="UP000219286"/>
    </source>
</evidence>
<keyword evidence="1" id="KW-0472">Membrane</keyword>
<sequence length="71" mass="7863">MPPLAHLPPPSLAYTDPSTKDALVKALTSIYIAFGLSACYLVVHFIQVVLDVGRWKTVTQFYPDRDVSLNT</sequence>
<dbReference type="EMBL" id="LFMI01000799">
    <property type="protein sequence ID" value="OTA07814.1"/>
    <property type="molecule type" value="Genomic_DNA"/>
</dbReference>
<evidence type="ECO:0000256" key="1">
    <source>
        <dbReference type="SAM" id="Phobius"/>
    </source>
</evidence>
<keyword evidence="1" id="KW-1133">Transmembrane helix</keyword>
<reference evidence="2 3" key="1">
    <citation type="journal article" date="2015" name="Genome Announc.">
        <title>Genome sequence and annotation of Trichoderma parareesei, the ancestor of the cellulase producer Trichoderma reesei.</title>
        <authorList>
            <person name="Yang D."/>
            <person name="Pomraning K."/>
            <person name="Kopchinskiy A."/>
            <person name="Karimi Aghcheh R."/>
            <person name="Atanasova L."/>
            <person name="Chenthamara K."/>
            <person name="Baker S.E."/>
            <person name="Zhang R."/>
            <person name="Shen Q."/>
            <person name="Freitag M."/>
            <person name="Kubicek C.P."/>
            <person name="Druzhinina I.S."/>
        </authorList>
    </citation>
    <scope>NUCLEOTIDE SEQUENCE [LARGE SCALE GENOMIC DNA]</scope>
    <source>
        <strain evidence="2 3">CBS 125925</strain>
    </source>
</reference>
<dbReference type="InterPro" id="IPR014347">
    <property type="entry name" value="Tautomerase/MIF_sf"/>
</dbReference>
<keyword evidence="3" id="KW-1185">Reference proteome</keyword>
<gene>
    <name evidence="2" type="ORF">A9Z42_0087270</name>
</gene>
<dbReference type="Proteomes" id="UP000219286">
    <property type="component" value="Unassembled WGS sequence"/>
</dbReference>
<dbReference type="AlphaFoldDB" id="A0A2H3A9Q7"/>
<keyword evidence="1" id="KW-0812">Transmembrane</keyword>
<accession>A0A2H3A9Q7</accession>
<protein>
    <submittedName>
        <fullName evidence="2">Uncharacterized protein</fullName>
    </submittedName>
</protein>
<comment type="caution">
    <text evidence="2">The sequence shown here is derived from an EMBL/GenBank/DDBJ whole genome shotgun (WGS) entry which is preliminary data.</text>
</comment>
<organism evidence="2 3">
    <name type="scientific">Trichoderma parareesei</name>
    <name type="common">Filamentous fungus</name>
    <dbReference type="NCBI Taxonomy" id="858221"/>
    <lineage>
        <taxon>Eukaryota</taxon>
        <taxon>Fungi</taxon>
        <taxon>Dikarya</taxon>
        <taxon>Ascomycota</taxon>
        <taxon>Pezizomycotina</taxon>
        <taxon>Sordariomycetes</taxon>
        <taxon>Hypocreomycetidae</taxon>
        <taxon>Hypocreales</taxon>
        <taxon>Hypocreaceae</taxon>
        <taxon>Trichoderma</taxon>
    </lineage>
</organism>
<evidence type="ECO:0000313" key="2">
    <source>
        <dbReference type="EMBL" id="OTA07814.1"/>
    </source>
</evidence>
<dbReference type="OrthoDB" id="2129288at2759"/>
<proteinExistence type="predicted"/>
<feature type="transmembrane region" description="Helical" evidence="1">
    <location>
        <begin position="30"/>
        <end position="50"/>
    </location>
</feature>
<name>A0A2H3A9Q7_TRIPA</name>